<name>A0A7J5C0Z7_9MICO</name>
<dbReference type="OrthoDB" id="71751at2"/>
<protein>
    <submittedName>
        <fullName evidence="3">DUF2945 domain-containing protein</fullName>
    </submittedName>
</protein>
<feature type="compositionally biased region" description="Basic and acidic residues" evidence="1">
    <location>
        <begin position="126"/>
        <end position="148"/>
    </location>
</feature>
<accession>A0A7J5C0Z7</accession>
<dbReference type="Pfam" id="PF11160">
    <property type="entry name" value="Hva1_TUDOR"/>
    <property type="match status" value="1"/>
</dbReference>
<comment type="caution">
    <text evidence="3">The sequence shown here is derived from an EMBL/GenBank/DDBJ whole genome shotgun (WGS) entry which is preliminary data.</text>
</comment>
<evidence type="ECO:0000313" key="3">
    <source>
        <dbReference type="EMBL" id="KAB1660416.1"/>
    </source>
</evidence>
<feature type="region of interest" description="Disordered" evidence="1">
    <location>
        <begin position="123"/>
        <end position="158"/>
    </location>
</feature>
<feature type="compositionally biased region" description="Acidic residues" evidence="1">
    <location>
        <begin position="149"/>
        <end position="158"/>
    </location>
</feature>
<keyword evidence="4" id="KW-1185">Reference proteome</keyword>
<sequence>MRREPRPRVAGGSHELETATCLRRSGLGCGLLRGASGRIGCGCPGNTGVCERRVLTVRRFDIGDRVTWNSEAGRVSGRIVRIHEADFPFKGYRHHASSEDPQYEIVSDRTDHVAAHRGGALQLFAEHGEREGRRPSRQERVSSMRPDDHDEDGVGMDH</sequence>
<dbReference type="EMBL" id="WBJZ01000003">
    <property type="protein sequence ID" value="KAB1660416.1"/>
    <property type="molecule type" value="Genomic_DNA"/>
</dbReference>
<dbReference type="AlphaFoldDB" id="A0A7J5C0Z7"/>
<evidence type="ECO:0000256" key="1">
    <source>
        <dbReference type="SAM" id="MobiDB-lite"/>
    </source>
</evidence>
<proteinExistence type="predicted"/>
<dbReference type="InterPro" id="IPR021331">
    <property type="entry name" value="Hva1_TUDOR"/>
</dbReference>
<organism evidence="3 4">
    <name type="scientific">Pseudoclavibacter chungangensis</name>
    <dbReference type="NCBI Taxonomy" id="587635"/>
    <lineage>
        <taxon>Bacteria</taxon>
        <taxon>Bacillati</taxon>
        <taxon>Actinomycetota</taxon>
        <taxon>Actinomycetes</taxon>
        <taxon>Micrococcales</taxon>
        <taxon>Microbacteriaceae</taxon>
        <taxon>Pseudoclavibacter</taxon>
    </lineage>
</organism>
<feature type="domain" description="Hypervirulence associated protein TUDOR" evidence="2">
    <location>
        <begin position="63"/>
        <end position="121"/>
    </location>
</feature>
<dbReference type="Proteomes" id="UP000467240">
    <property type="component" value="Unassembled WGS sequence"/>
</dbReference>
<evidence type="ECO:0000313" key="4">
    <source>
        <dbReference type="Proteomes" id="UP000467240"/>
    </source>
</evidence>
<gene>
    <name evidence="3" type="ORF">F8O01_02810</name>
</gene>
<reference evidence="3 4" key="1">
    <citation type="submission" date="2019-09" db="EMBL/GenBank/DDBJ databases">
        <title>Phylogeny of genus Pseudoclavibacter and closely related genus.</title>
        <authorList>
            <person name="Li Y."/>
        </authorList>
    </citation>
    <scope>NUCLEOTIDE SEQUENCE [LARGE SCALE GENOMIC DNA]</scope>
    <source>
        <strain evidence="3 4">DSM 23821</strain>
    </source>
</reference>
<evidence type="ECO:0000259" key="2">
    <source>
        <dbReference type="Pfam" id="PF11160"/>
    </source>
</evidence>